<dbReference type="AlphaFoldDB" id="A0A495XRN5"/>
<proteinExistence type="predicted"/>
<feature type="region of interest" description="Disordered" evidence="1">
    <location>
        <begin position="192"/>
        <end position="211"/>
    </location>
</feature>
<protein>
    <submittedName>
        <fullName evidence="2">Uncharacterized protein DUF4192</fullName>
    </submittedName>
</protein>
<dbReference type="EMBL" id="RBXT01000001">
    <property type="protein sequence ID" value="RKT77160.1"/>
    <property type="molecule type" value="Genomic_DNA"/>
</dbReference>
<dbReference type="RefSeq" id="WP_121030858.1">
    <property type="nucleotide sequence ID" value="NZ_RBXT01000001.1"/>
</dbReference>
<feature type="compositionally biased region" description="Gly residues" evidence="1">
    <location>
        <begin position="415"/>
        <end position="434"/>
    </location>
</feature>
<comment type="caution">
    <text evidence="2">The sequence shown here is derived from an EMBL/GenBank/DDBJ whole genome shotgun (WGS) entry which is preliminary data.</text>
</comment>
<name>A0A495XRN5_9MICO</name>
<evidence type="ECO:0000313" key="2">
    <source>
        <dbReference type="EMBL" id="RKT77160.1"/>
    </source>
</evidence>
<feature type="region of interest" description="Disordered" evidence="1">
    <location>
        <begin position="411"/>
        <end position="436"/>
    </location>
</feature>
<keyword evidence="3" id="KW-1185">Reference proteome</keyword>
<dbReference type="OrthoDB" id="4954868at2"/>
<organism evidence="2 3">
    <name type="scientific">Terracoccus luteus</name>
    <dbReference type="NCBI Taxonomy" id="53356"/>
    <lineage>
        <taxon>Bacteria</taxon>
        <taxon>Bacillati</taxon>
        <taxon>Actinomycetota</taxon>
        <taxon>Actinomycetes</taxon>
        <taxon>Micrococcales</taxon>
        <taxon>Intrasporangiaceae</taxon>
        <taxon>Terracoccus</taxon>
    </lineage>
</organism>
<dbReference type="Proteomes" id="UP000278440">
    <property type="component" value="Unassembled WGS sequence"/>
</dbReference>
<accession>A0A495XRN5</accession>
<sequence>MSTVSVSGPAQLLAVIPYHLGFQPLRSVVVVALRGTQVDLVARVDIPAPGAREAVVSHLMGPVRRESPTTIALIGYESDVGESMGLLDAFAVAVSRAGLHRLGTFVVRGDRWFGVGCDCCPAEGRPMLRDADVPAIATYVGTGHAVLSGREALGTALTPLAPGDPGHDAVALAVDDWRGRWENATQLARRGAPAPTWLGGPDASAVPRDDGVARRVAPSAWRGWPTGGSLRAEFEALLADGAGDGAGGWPPFVPLGDDELAGLTEDEADALRGHAFDAWLDEVVEVEPFGGPGSEGEHGDDVSGWLLGWSGGPAPVVAPASATPATSDGGDPTARHHLLDQSLRAWGAVLRGELDEPVLETSLPAIVGPLRDATIRDALIVATCPGGPMTRDCVDERLLEHVEFHLPPAVRRDAGGLGRGGEPGGPGLPGGLDGLEGQRSPVVPHAMLARLEAVVRATPEAHVAPLLSVYASLAWWSGDGARAAVAVEHALRVEPDHYLCTLLAQALEFGLRPQARSA</sequence>
<dbReference type="InterPro" id="IPR025447">
    <property type="entry name" value="DUF4192"/>
</dbReference>
<gene>
    <name evidence="2" type="ORF">DFJ68_0576</name>
</gene>
<evidence type="ECO:0000313" key="3">
    <source>
        <dbReference type="Proteomes" id="UP000278440"/>
    </source>
</evidence>
<reference evidence="2 3" key="1">
    <citation type="submission" date="2018-10" db="EMBL/GenBank/DDBJ databases">
        <title>Sequencing the genomes of 1000 actinobacteria strains.</title>
        <authorList>
            <person name="Klenk H.-P."/>
        </authorList>
    </citation>
    <scope>NUCLEOTIDE SEQUENCE [LARGE SCALE GENOMIC DNA]</scope>
    <source>
        <strain evidence="2 3">DSM 44267</strain>
    </source>
</reference>
<evidence type="ECO:0000256" key="1">
    <source>
        <dbReference type="SAM" id="MobiDB-lite"/>
    </source>
</evidence>
<dbReference type="Pfam" id="PF13830">
    <property type="entry name" value="DUF4192"/>
    <property type="match status" value="2"/>
</dbReference>